<comment type="caution">
    <text evidence="1">The sequence shown here is derived from an EMBL/GenBank/DDBJ whole genome shotgun (WGS) entry which is preliminary data.</text>
</comment>
<name>A0ABQ7HBJ6_GEOSE</name>
<proteinExistence type="predicted"/>
<accession>A0ABQ7HBJ6</accession>
<evidence type="ECO:0008006" key="3">
    <source>
        <dbReference type="Google" id="ProtNLM"/>
    </source>
</evidence>
<dbReference type="EMBL" id="LUCS01000030">
    <property type="protein sequence ID" value="KAF6509563.1"/>
    <property type="molecule type" value="Genomic_DNA"/>
</dbReference>
<dbReference type="Proteomes" id="UP000773850">
    <property type="component" value="Unassembled WGS sequence"/>
</dbReference>
<evidence type="ECO:0000313" key="1">
    <source>
        <dbReference type="EMBL" id="KAF6509563.1"/>
    </source>
</evidence>
<evidence type="ECO:0000313" key="2">
    <source>
        <dbReference type="Proteomes" id="UP000773850"/>
    </source>
</evidence>
<sequence>MDDTICQKTKPSSRATHVIQGCDCHDSHKDHQMVWGHSLVWLMVHTFTQAFPFAFHLYDKKVETSKMDLAIEMLSLFKGKRARPMYVLMDSWYPSKELIEACLKQGFHVIAMLKTNRILDPKGIAIQTKSLARYIKPQAPASSRWVRSVTACIAMRGRSMASMTRWCCWLRRRISR</sequence>
<protein>
    <recommendedName>
        <fullName evidence="3">Transposase IS4-like domain-containing protein</fullName>
    </recommendedName>
</protein>
<organism evidence="1 2">
    <name type="scientific">Geobacillus stearothermophilus</name>
    <name type="common">Bacillus stearothermophilus</name>
    <dbReference type="NCBI Taxonomy" id="1422"/>
    <lineage>
        <taxon>Bacteria</taxon>
        <taxon>Bacillati</taxon>
        <taxon>Bacillota</taxon>
        <taxon>Bacilli</taxon>
        <taxon>Bacillales</taxon>
        <taxon>Anoxybacillaceae</taxon>
        <taxon>Geobacillus</taxon>
    </lineage>
</organism>
<reference evidence="1 2" key="1">
    <citation type="submission" date="2016-03" db="EMBL/GenBank/DDBJ databases">
        <title>Spore heat resistance.</title>
        <authorList>
            <person name="Boekhorst J."/>
            <person name="Berendsen E.M."/>
            <person name="Wells-Bennik M.H."/>
            <person name="Kuipers O.P."/>
        </authorList>
    </citation>
    <scope>NUCLEOTIDE SEQUENCE [LARGE SCALE GENOMIC DNA]</scope>
    <source>
        <strain evidence="1 2">GS8</strain>
    </source>
</reference>
<gene>
    <name evidence="1" type="ORF">GS8_3094</name>
</gene>
<keyword evidence="2" id="KW-1185">Reference proteome</keyword>